<evidence type="ECO:0000259" key="3">
    <source>
        <dbReference type="Pfam" id="PF00561"/>
    </source>
</evidence>
<organism evidence="4 5">
    <name type="scientific">Pararge aegeria aegeria</name>
    <dbReference type="NCBI Taxonomy" id="348720"/>
    <lineage>
        <taxon>Eukaryota</taxon>
        <taxon>Metazoa</taxon>
        <taxon>Ecdysozoa</taxon>
        <taxon>Arthropoda</taxon>
        <taxon>Hexapoda</taxon>
        <taxon>Insecta</taxon>
        <taxon>Pterygota</taxon>
        <taxon>Neoptera</taxon>
        <taxon>Endopterygota</taxon>
        <taxon>Lepidoptera</taxon>
        <taxon>Glossata</taxon>
        <taxon>Ditrysia</taxon>
        <taxon>Papilionoidea</taxon>
        <taxon>Nymphalidae</taxon>
        <taxon>Satyrinae</taxon>
        <taxon>Satyrini</taxon>
        <taxon>Parargina</taxon>
        <taxon>Pararge</taxon>
    </lineage>
</organism>
<dbReference type="Proteomes" id="UP000838756">
    <property type="component" value="Unassembled WGS sequence"/>
</dbReference>
<evidence type="ECO:0000256" key="2">
    <source>
        <dbReference type="ARBA" id="ARBA00022801"/>
    </source>
</evidence>
<feature type="domain" description="AB hydrolase-1" evidence="3">
    <location>
        <begin position="47"/>
        <end position="91"/>
    </location>
</feature>
<dbReference type="GO" id="GO:0097176">
    <property type="term" value="P:epoxide metabolic process"/>
    <property type="evidence" value="ECO:0007669"/>
    <property type="project" value="TreeGrafter"/>
</dbReference>
<name>A0A8S4R086_9NEOP</name>
<dbReference type="AlphaFoldDB" id="A0A8S4R086"/>
<gene>
    <name evidence="4" type="primary">jg7101</name>
    <name evidence="4" type="ORF">PAEG_LOCUS8530</name>
</gene>
<protein>
    <submittedName>
        <fullName evidence="4">Jg7101 protein</fullName>
    </submittedName>
</protein>
<keyword evidence="2" id="KW-0378">Hydrolase</keyword>
<comment type="caution">
    <text evidence="4">The sequence shown here is derived from an EMBL/GenBank/DDBJ whole genome shotgun (WGS) entry which is preliminary data.</text>
</comment>
<evidence type="ECO:0000256" key="1">
    <source>
        <dbReference type="ARBA" id="ARBA00010088"/>
    </source>
</evidence>
<dbReference type="GO" id="GO:0004301">
    <property type="term" value="F:epoxide hydrolase activity"/>
    <property type="evidence" value="ECO:0007669"/>
    <property type="project" value="TreeGrafter"/>
</dbReference>
<evidence type="ECO:0000313" key="4">
    <source>
        <dbReference type="EMBL" id="CAH2229030.1"/>
    </source>
</evidence>
<sequence length="104" mass="11232">MDVGVPRCFNGSPKVVSPALVDPRRGEQTILSASQPPARPGAAPPQIAVIFKNLMARLGHDQFYIQGGDWGSIIGSAIATLYPENVLGFHSNLLLMQVYLWDSV</sequence>
<dbReference type="InterPro" id="IPR000073">
    <property type="entry name" value="AB_hydrolase_1"/>
</dbReference>
<accession>A0A8S4R086</accession>
<dbReference type="SUPFAM" id="SSF53474">
    <property type="entry name" value="alpha/beta-Hydrolases"/>
    <property type="match status" value="1"/>
</dbReference>
<keyword evidence="5" id="KW-1185">Reference proteome</keyword>
<reference evidence="4" key="1">
    <citation type="submission" date="2022-03" db="EMBL/GenBank/DDBJ databases">
        <authorList>
            <person name="Lindestad O."/>
        </authorList>
    </citation>
    <scope>NUCLEOTIDE SEQUENCE</scope>
</reference>
<dbReference type="PANTHER" id="PTHR21661:SF35">
    <property type="entry name" value="EPOXIDE HYDROLASE"/>
    <property type="match status" value="1"/>
</dbReference>
<comment type="similarity">
    <text evidence="1">Belongs to the peptidase S33 family.</text>
</comment>
<dbReference type="EMBL" id="CAKXAJ010024665">
    <property type="protein sequence ID" value="CAH2229030.1"/>
    <property type="molecule type" value="Genomic_DNA"/>
</dbReference>
<proteinExistence type="inferred from homology"/>
<dbReference type="Gene3D" id="3.40.50.1820">
    <property type="entry name" value="alpha/beta hydrolase"/>
    <property type="match status" value="1"/>
</dbReference>
<dbReference type="OrthoDB" id="7466345at2759"/>
<dbReference type="Pfam" id="PF00561">
    <property type="entry name" value="Abhydrolase_1"/>
    <property type="match status" value="1"/>
</dbReference>
<dbReference type="PANTHER" id="PTHR21661">
    <property type="entry name" value="EPOXIDE HYDROLASE 1-RELATED"/>
    <property type="match status" value="1"/>
</dbReference>
<evidence type="ECO:0000313" key="5">
    <source>
        <dbReference type="Proteomes" id="UP000838756"/>
    </source>
</evidence>
<dbReference type="InterPro" id="IPR029058">
    <property type="entry name" value="AB_hydrolase_fold"/>
</dbReference>